<dbReference type="Proteomes" id="UP000233180">
    <property type="component" value="Unassembled WGS sequence"/>
</dbReference>
<dbReference type="AlphaFoldDB" id="A0A2K6MDM9"/>
<proteinExistence type="predicted"/>
<dbReference type="GeneTree" id="ENSGT00910000147940"/>
<accession>A0A2K6MDM9</accession>
<keyword evidence="2" id="KW-1185">Reference proteome</keyword>
<sequence>MSSPPFPPKGHILKQKVGERNVKAFTLHKDGGLGKGEAKPKDTMLRAKVGDNLRTERIVSSAF</sequence>
<evidence type="ECO:0000313" key="2">
    <source>
        <dbReference type="Proteomes" id="UP000233180"/>
    </source>
</evidence>
<dbReference type="OMA" id="RNVKGWG"/>
<reference evidence="1 2" key="1">
    <citation type="submission" date="2016-06" db="EMBL/GenBank/DDBJ databases">
        <title>Genome of Rhinopithecus bieti.</title>
        <authorList>
            <person name="Wu"/>
            <person name="C.-I. and Zhang"/>
            <person name="Y."/>
        </authorList>
    </citation>
    <scope>NUCLEOTIDE SEQUENCE</scope>
</reference>
<protein>
    <submittedName>
        <fullName evidence="1">Uncharacterized protein</fullName>
    </submittedName>
</protein>
<reference evidence="1" key="3">
    <citation type="submission" date="2025-09" db="UniProtKB">
        <authorList>
            <consortium name="Ensembl"/>
        </authorList>
    </citation>
    <scope>IDENTIFICATION</scope>
</reference>
<name>A0A2K6MDM9_RHIBE</name>
<organism evidence="1 2">
    <name type="scientific">Rhinopithecus bieti</name>
    <name type="common">Black snub-nosed monkey</name>
    <name type="synonym">Pygathrix bieti</name>
    <dbReference type="NCBI Taxonomy" id="61621"/>
    <lineage>
        <taxon>Eukaryota</taxon>
        <taxon>Metazoa</taxon>
        <taxon>Chordata</taxon>
        <taxon>Craniata</taxon>
        <taxon>Vertebrata</taxon>
        <taxon>Euteleostomi</taxon>
        <taxon>Mammalia</taxon>
        <taxon>Eutheria</taxon>
        <taxon>Euarchontoglires</taxon>
        <taxon>Primates</taxon>
        <taxon>Haplorrhini</taxon>
        <taxon>Catarrhini</taxon>
        <taxon>Cercopithecidae</taxon>
        <taxon>Colobinae</taxon>
        <taxon>Rhinopithecus</taxon>
    </lineage>
</organism>
<evidence type="ECO:0000313" key="1">
    <source>
        <dbReference type="Ensembl" id="ENSRBIP00000033845.1"/>
    </source>
</evidence>
<dbReference type="Ensembl" id="ENSRBIT00000057828.1">
    <property type="protein sequence ID" value="ENSRBIP00000033845.1"/>
    <property type="gene ID" value="ENSRBIG00000040654.1"/>
</dbReference>
<reference evidence="1" key="2">
    <citation type="submission" date="2025-08" db="UniProtKB">
        <authorList>
            <consortium name="Ensembl"/>
        </authorList>
    </citation>
    <scope>IDENTIFICATION</scope>
</reference>